<proteinExistence type="predicted"/>
<evidence type="ECO:0000313" key="2">
    <source>
        <dbReference type="EMBL" id="CAD8898974.1"/>
    </source>
</evidence>
<sequence>MKRITDPVPRSRMSVEKNIELKSLVVDESTDIEEDGCEKLRSVPFGGAPIPTGSDPVPEEDFTKTASKFLLCFIGLQVSYLTWGYMQELIMTTVFRPTESSPTGKVSIFSFYIYNQNRSLIFAIL</sequence>
<name>A0A6U5KW69_9STRA</name>
<accession>A0A6U5KW69</accession>
<gene>
    <name evidence="1" type="ORF">CHYS00102_LOCUS26185</name>
    <name evidence="2" type="ORF">CHYS00102_LOCUS26190</name>
</gene>
<organism evidence="2">
    <name type="scientific">Corethron hystrix</name>
    <dbReference type="NCBI Taxonomy" id="216773"/>
    <lineage>
        <taxon>Eukaryota</taxon>
        <taxon>Sar</taxon>
        <taxon>Stramenopiles</taxon>
        <taxon>Ochrophyta</taxon>
        <taxon>Bacillariophyta</taxon>
        <taxon>Coscinodiscophyceae</taxon>
        <taxon>Corethrophycidae</taxon>
        <taxon>Corethrales</taxon>
        <taxon>Corethraceae</taxon>
        <taxon>Corethron</taxon>
    </lineage>
</organism>
<protein>
    <submittedName>
        <fullName evidence="2">Uncharacterized protein</fullName>
    </submittedName>
</protein>
<dbReference type="EMBL" id="HBFR01035895">
    <property type="protein sequence ID" value="CAD8898974.1"/>
    <property type="molecule type" value="Transcribed_RNA"/>
</dbReference>
<dbReference type="AlphaFoldDB" id="A0A6U5KW69"/>
<evidence type="ECO:0000313" key="1">
    <source>
        <dbReference type="EMBL" id="CAD8898969.1"/>
    </source>
</evidence>
<dbReference type="EMBL" id="HBFR01035889">
    <property type="protein sequence ID" value="CAD8898969.1"/>
    <property type="molecule type" value="Transcribed_RNA"/>
</dbReference>
<reference evidence="2" key="1">
    <citation type="submission" date="2021-01" db="EMBL/GenBank/DDBJ databases">
        <authorList>
            <person name="Corre E."/>
            <person name="Pelletier E."/>
            <person name="Niang G."/>
            <person name="Scheremetjew M."/>
            <person name="Finn R."/>
            <person name="Kale V."/>
            <person name="Holt S."/>
            <person name="Cochrane G."/>
            <person name="Meng A."/>
            <person name="Brown T."/>
            <person name="Cohen L."/>
        </authorList>
    </citation>
    <scope>NUCLEOTIDE SEQUENCE</scope>
    <source>
        <strain evidence="2">308</strain>
    </source>
</reference>